<sequence length="42" mass="4633">MCCHRARCEAAIHGWVALASRAGVVGPGRRSRIGRRRGTSWK</sequence>
<evidence type="ECO:0000313" key="2">
    <source>
        <dbReference type="Proteomes" id="UP000663193"/>
    </source>
</evidence>
<protein>
    <submittedName>
        <fullName evidence="1">Uncharacterized protein</fullName>
    </submittedName>
</protein>
<proteinExistence type="predicted"/>
<gene>
    <name evidence="1" type="ORF">JI435_407850</name>
</gene>
<dbReference type="Proteomes" id="UP000663193">
    <property type="component" value="Chromosome 5"/>
</dbReference>
<keyword evidence="2" id="KW-1185">Reference proteome</keyword>
<accession>A0A7U2I1A9</accession>
<dbReference type="AlphaFoldDB" id="A0A7U2I1A9"/>
<evidence type="ECO:0000313" key="1">
    <source>
        <dbReference type="EMBL" id="QRC95727.1"/>
    </source>
</evidence>
<name>A0A7U2I1A9_PHANO</name>
<reference evidence="2" key="1">
    <citation type="journal article" date="2021" name="BMC Genomics">
        <title>Chromosome-level genome assembly and manually-curated proteome of model necrotroph Parastagonospora nodorum Sn15 reveals a genome-wide trove of candidate effector homologs, and redundancy of virulence-related functions within an accessory chromosome.</title>
        <authorList>
            <person name="Bertazzoni S."/>
            <person name="Jones D.A.B."/>
            <person name="Phan H.T."/>
            <person name="Tan K.-C."/>
            <person name="Hane J.K."/>
        </authorList>
    </citation>
    <scope>NUCLEOTIDE SEQUENCE [LARGE SCALE GENOMIC DNA]</scope>
    <source>
        <strain evidence="2">SN15 / ATCC MYA-4574 / FGSC 10173)</strain>
    </source>
</reference>
<organism evidence="1 2">
    <name type="scientific">Phaeosphaeria nodorum (strain SN15 / ATCC MYA-4574 / FGSC 10173)</name>
    <name type="common">Glume blotch fungus</name>
    <name type="synonym">Parastagonospora nodorum</name>
    <dbReference type="NCBI Taxonomy" id="321614"/>
    <lineage>
        <taxon>Eukaryota</taxon>
        <taxon>Fungi</taxon>
        <taxon>Dikarya</taxon>
        <taxon>Ascomycota</taxon>
        <taxon>Pezizomycotina</taxon>
        <taxon>Dothideomycetes</taxon>
        <taxon>Pleosporomycetidae</taxon>
        <taxon>Pleosporales</taxon>
        <taxon>Pleosporineae</taxon>
        <taxon>Phaeosphaeriaceae</taxon>
        <taxon>Parastagonospora</taxon>
    </lineage>
</organism>
<dbReference type="VEuPathDB" id="FungiDB:JI435_407850"/>
<dbReference type="EMBL" id="CP069027">
    <property type="protein sequence ID" value="QRC95727.1"/>
    <property type="molecule type" value="Genomic_DNA"/>
</dbReference>